<dbReference type="GO" id="GO:0070180">
    <property type="term" value="F:large ribosomal subunit rRNA binding"/>
    <property type="evidence" value="ECO:0007669"/>
    <property type="project" value="UniProtKB-UniRule"/>
</dbReference>
<keyword evidence="2 3" id="KW-0687">Ribonucleoprotein</keyword>
<dbReference type="RefSeq" id="WP_265582103.1">
    <property type="nucleotide sequence ID" value="NZ_CP036172.1"/>
</dbReference>
<dbReference type="Gene3D" id="3.10.20.10">
    <property type="match status" value="1"/>
</dbReference>
<dbReference type="AlphaFoldDB" id="A0A8A3S396"/>
<dbReference type="KEGG" id="maqe:RJ40_04130"/>
<organism evidence="5 6">
    <name type="scientific">Methanofollis aquaemaris</name>
    <dbReference type="NCBI Taxonomy" id="126734"/>
    <lineage>
        <taxon>Archaea</taxon>
        <taxon>Methanobacteriati</taxon>
        <taxon>Methanobacteriota</taxon>
        <taxon>Stenosarchaea group</taxon>
        <taxon>Methanomicrobia</taxon>
        <taxon>Methanomicrobiales</taxon>
        <taxon>Methanomicrobiaceae</taxon>
        <taxon>Methanofollis</taxon>
    </lineage>
</organism>
<dbReference type="HAMAP" id="MF_00273">
    <property type="entry name" value="Ribosomal_eL20"/>
    <property type="match status" value="1"/>
</dbReference>
<evidence type="ECO:0000256" key="3">
    <source>
        <dbReference type="HAMAP-Rule" id="MF_00273"/>
    </source>
</evidence>
<dbReference type="NCBIfam" id="NF001981">
    <property type="entry name" value="PRK00773.1-1"/>
    <property type="match status" value="1"/>
</dbReference>
<evidence type="ECO:0000256" key="2">
    <source>
        <dbReference type="ARBA" id="ARBA00023274"/>
    </source>
</evidence>
<dbReference type="GO" id="GO:1990904">
    <property type="term" value="C:ribonucleoprotein complex"/>
    <property type="evidence" value="ECO:0007669"/>
    <property type="project" value="UniProtKB-KW"/>
</dbReference>
<protein>
    <recommendedName>
        <fullName evidence="3">Large ribosomal subunit protein eL20</fullName>
    </recommendedName>
</protein>
<comment type="similarity">
    <text evidence="3">Belongs to the eukaryotic ribosomal protein eL20 family.</text>
</comment>
<dbReference type="Pfam" id="PF01775">
    <property type="entry name" value="Ribosomal_L18A"/>
    <property type="match status" value="1"/>
</dbReference>
<dbReference type="InterPro" id="IPR028877">
    <property type="entry name" value="Ribosomal_eL20"/>
</dbReference>
<evidence type="ECO:0000313" key="6">
    <source>
        <dbReference type="Proteomes" id="UP001042704"/>
    </source>
</evidence>
<gene>
    <name evidence="3" type="primary">rpl18a</name>
    <name evidence="3" type="synonym">rpl20e</name>
    <name evidence="3" type="synonym">rplX</name>
    <name evidence="5" type="ORF">RJ40_04130</name>
</gene>
<dbReference type="SUPFAM" id="SSF160374">
    <property type="entry name" value="RplX-like"/>
    <property type="match status" value="1"/>
</dbReference>
<reference evidence="5" key="1">
    <citation type="journal article" date="2001" name="Int. J. Syst. Evol. Microbiol.">
        <title>Methanofollis aquaemaris sp. nov., a methanogen isolated from an aquaculture fish pond.</title>
        <authorList>
            <person name="Lai M.C."/>
            <person name="Chen S.C."/>
        </authorList>
    </citation>
    <scope>NUCLEOTIDE SEQUENCE</scope>
    <source>
        <strain evidence="5">N2F9704</strain>
    </source>
</reference>
<dbReference type="GeneID" id="76423522"/>
<dbReference type="Proteomes" id="UP001042704">
    <property type="component" value="Chromosome"/>
</dbReference>
<accession>A0A8A3S396</accession>
<comment type="subunit">
    <text evidence="3">Part of the 50S ribosomal subunit. Binds 23S rRNA.</text>
</comment>
<dbReference type="GO" id="GO:0003735">
    <property type="term" value="F:structural constituent of ribosome"/>
    <property type="evidence" value="ECO:0007669"/>
    <property type="project" value="InterPro"/>
</dbReference>
<keyword evidence="3" id="KW-0694">RNA-binding</keyword>
<keyword evidence="3" id="KW-0699">rRNA-binding</keyword>
<dbReference type="GO" id="GO:0005840">
    <property type="term" value="C:ribosome"/>
    <property type="evidence" value="ECO:0007669"/>
    <property type="project" value="UniProtKB-KW"/>
</dbReference>
<feature type="domain" description="Large ribosomal subunit protein eL20" evidence="4">
    <location>
        <begin position="3"/>
        <end position="57"/>
    </location>
</feature>
<evidence type="ECO:0000256" key="1">
    <source>
        <dbReference type="ARBA" id="ARBA00022980"/>
    </source>
</evidence>
<keyword evidence="6" id="KW-1185">Reference proteome</keyword>
<evidence type="ECO:0000313" key="5">
    <source>
        <dbReference type="EMBL" id="QSZ66737.1"/>
    </source>
</evidence>
<proteinExistence type="inferred from homology"/>
<reference evidence="5" key="2">
    <citation type="submission" date="2019-02" db="EMBL/GenBank/DDBJ databases">
        <authorList>
            <person name="Chen S.-C."/>
            <person name="Chien H.-H."/>
            <person name="Lai M.-C."/>
        </authorList>
    </citation>
    <scope>NUCLEOTIDE SEQUENCE</scope>
    <source>
        <strain evidence="5">N2F9704</strain>
    </source>
</reference>
<name>A0A8A3S396_9EURY</name>
<sequence>MEMQKFEITGACQMGETRQSFTKVVEAPNEKVAKEHIYADIGSKHNLKRRYISIDGVTVVGD</sequence>
<dbReference type="GO" id="GO:0006412">
    <property type="term" value="P:translation"/>
    <property type="evidence" value="ECO:0007669"/>
    <property type="project" value="UniProtKB-UniRule"/>
</dbReference>
<dbReference type="EMBL" id="CP036172">
    <property type="protein sequence ID" value="QSZ66737.1"/>
    <property type="molecule type" value="Genomic_DNA"/>
</dbReference>
<dbReference type="InterPro" id="IPR023573">
    <property type="entry name" value="Ribosomal_eL20_dom"/>
</dbReference>
<evidence type="ECO:0000259" key="4">
    <source>
        <dbReference type="Pfam" id="PF01775"/>
    </source>
</evidence>
<keyword evidence="1 3" id="KW-0689">Ribosomal protein</keyword>